<evidence type="ECO:0000313" key="2">
    <source>
        <dbReference type="Proteomes" id="UP001159363"/>
    </source>
</evidence>
<evidence type="ECO:0000313" key="1">
    <source>
        <dbReference type="EMBL" id="KAJ8882520.1"/>
    </source>
</evidence>
<dbReference type="Proteomes" id="UP001159363">
    <property type="component" value="Chromosome 4"/>
</dbReference>
<dbReference type="EMBL" id="JARBHB010000005">
    <property type="protein sequence ID" value="KAJ8882520.1"/>
    <property type="molecule type" value="Genomic_DNA"/>
</dbReference>
<gene>
    <name evidence="1" type="ORF">PR048_014331</name>
</gene>
<protein>
    <submittedName>
        <fullName evidence="1">Uncharacterized protein</fullName>
    </submittedName>
</protein>
<comment type="caution">
    <text evidence="1">The sequence shown here is derived from an EMBL/GenBank/DDBJ whole genome shotgun (WGS) entry which is preliminary data.</text>
</comment>
<name>A0ABQ9HE44_9NEOP</name>
<proteinExistence type="predicted"/>
<sequence>MDMVPMPPPTSWPIPTTSCALPPSSSIISSISSANAPMCLPEFLWSCGMSGIVPTEMPSRSSVMMTASPTRPLTAVAVTTLWPTTSAEPFRYHKCRVCEKAFTSNSSARRPEFVMSSNPRCVDKRHAEVEEKIDFNGADFPTPLQQTRLFENHDPDVSVKVYSLNARGKVVPTRVTKKEKNEHIDILMGRSVHEPRLERRLERVIGNRRLVRIPYRSTFHPTGSKPTTGSDRNRPKLLRVVLMPCSGDEVVQGRLLTWKTAAWIGIFRYWTVERVRWMCRGGGGGSASARSAAVFMQRSTSNVGRAVAKPNLHNCPLISVVGARGLDWRVCTSRCYSICVPLVVPTRWMARAGENGRSLRKPTDQWHRPTRVPLEIRERSRAGNRTRSRLRAEEGVVEGGEYACDFISPPYIMAPTSYNPAVSKYQGVYSKFVETELPIIWLLKDRRVSDLHDRCHRKRTPRKHPGRWQVSWQMASFLADGKFPGRWQVSWQMASFHVLGYSDNIRVAWVHRQRNYKNNLGRAKRIVHILFKQRVDLKTTAQPISTLASHQGEPGSIPGQVTGISQVRIVPDDAVGLRVFSGNSRFPRPIIPKHGRKKKKPTKLALLVTIPNQHEKYGPESGRYKLADKFRNLQLLDGGKMLRLWRLDGGKTPTLPDKVLLAGYSYASGKLSSTKSGELHQRDNAPHSCALSLTVFCIGTISH</sequence>
<organism evidence="1 2">
    <name type="scientific">Dryococelus australis</name>
    <dbReference type="NCBI Taxonomy" id="614101"/>
    <lineage>
        <taxon>Eukaryota</taxon>
        <taxon>Metazoa</taxon>
        <taxon>Ecdysozoa</taxon>
        <taxon>Arthropoda</taxon>
        <taxon>Hexapoda</taxon>
        <taxon>Insecta</taxon>
        <taxon>Pterygota</taxon>
        <taxon>Neoptera</taxon>
        <taxon>Polyneoptera</taxon>
        <taxon>Phasmatodea</taxon>
        <taxon>Verophasmatodea</taxon>
        <taxon>Anareolatae</taxon>
        <taxon>Phasmatidae</taxon>
        <taxon>Eurycanthinae</taxon>
        <taxon>Dryococelus</taxon>
    </lineage>
</organism>
<accession>A0ABQ9HE44</accession>
<reference evidence="1 2" key="1">
    <citation type="submission" date="2023-02" db="EMBL/GenBank/DDBJ databases">
        <title>LHISI_Scaffold_Assembly.</title>
        <authorList>
            <person name="Stuart O.P."/>
            <person name="Cleave R."/>
            <person name="Magrath M.J.L."/>
            <person name="Mikheyev A.S."/>
        </authorList>
    </citation>
    <scope>NUCLEOTIDE SEQUENCE [LARGE SCALE GENOMIC DNA]</scope>
    <source>
        <strain evidence="1">Daus_M_001</strain>
        <tissue evidence="1">Leg muscle</tissue>
    </source>
</reference>
<keyword evidence="2" id="KW-1185">Reference proteome</keyword>